<dbReference type="RefSeq" id="WP_068607819.1">
    <property type="nucleotide sequence ID" value="NZ_CP011388.1"/>
</dbReference>
<name>A0A172TKP8_9BACL</name>
<dbReference type="AlphaFoldDB" id="A0A172TKP8"/>
<evidence type="ECO:0000313" key="2">
    <source>
        <dbReference type="Proteomes" id="UP000076927"/>
    </source>
</evidence>
<protein>
    <submittedName>
        <fullName evidence="1">Uncharacterized protein</fullName>
    </submittedName>
</protein>
<keyword evidence="2" id="KW-1185">Reference proteome</keyword>
<gene>
    <name evidence="1" type="ORF">SY83_14905</name>
</gene>
<sequence>MNLRDTLYNWLQIKLVADARPEDRAAADTRDFFELMLTEDHHALPFGISSADEENIHVFYTEAGNRKFRVYDRVDAYRLLQDINDNPKYNEQ</sequence>
<dbReference type="STRING" id="1178515.SY83_14905"/>
<proteinExistence type="predicted"/>
<dbReference type="OrthoDB" id="2692034at2"/>
<accession>A0A172TKP8</accession>
<dbReference type="EMBL" id="CP011388">
    <property type="protein sequence ID" value="ANE47343.1"/>
    <property type="molecule type" value="Genomic_DNA"/>
</dbReference>
<dbReference type="PATRIC" id="fig|1178515.4.peg.2995"/>
<dbReference type="Proteomes" id="UP000076927">
    <property type="component" value="Chromosome"/>
</dbReference>
<reference evidence="1 2" key="1">
    <citation type="submission" date="2015-01" db="EMBL/GenBank/DDBJ databases">
        <title>Paenibacillus swuensis/DY6/whole genome sequencing.</title>
        <authorList>
            <person name="Kim M.K."/>
            <person name="Srinivasan S."/>
            <person name="Lee J.-J."/>
        </authorList>
    </citation>
    <scope>NUCLEOTIDE SEQUENCE [LARGE SCALE GENOMIC DNA]</scope>
    <source>
        <strain evidence="1 2">DY6</strain>
    </source>
</reference>
<organism evidence="1 2">
    <name type="scientific">Paenibacillus swuensis</name>
    <dbReference type="NCBI Taxonomy" id="1178515"/>
    <lineage>
        <taxon>Bacteria</taxon>
        <taxon>Bacillati</taxon>
        <taxon>Bacillota</taxon>
        <taxon>Bacilli</taxon>
        <taxon>Bacillales</taxon>
        <taxon>Paenibacillaceae</taxon>
        <taxon>Paenibacillus</taxon>
    </lineage>
</organism>
<dbReference type="KEGG" id="pswu:SY83_14905"/>
<evidence type="ECO:0000313" key="1">
    <source>
        <dbReference type="EMBL" id="ANE47343.1"/>
    </source>
</evidence>